<evidence type="ECO:0000313" key="2">
    <source>
        <dbReference type="Proteomes" id="UP000824540"/>
    </source>
</evidence>
<reference evidence="1" key="1">
    <citation type="thesis" date="2021" institute="BYU ScholarsArchive" country="Provo, UT, USA">
        <title>Applications of and Algorithms for Genome Assembly and Genomic Analyses with an Emphasis on Marine Teleosts.</title>
        <authorList>
            <person name="Pickett B.D."/>
        </authorList>
    </citation>
    <scope>NUCLEOTIDE SEQUENCE</scope>
    <source>
        <strain evidence="1">HI-2016</strain>
    </source>
</reference>
<dbReference type="EMBL" id="JAFBMS010000005">
    <property type="protein sequence ID" value="KAG9352188.1"/>
    <property type="molecule type" value="Genomic_DNA"/>
</dbReference>
<name>A0A8T2PNB5_9TELE</name>
<comment type="caution">
    <text evidence="1">The sequence shown here is derived from an EMBL/GenBank/DDBJ whole genome shotgun (WGS) entry which is preliminary data.</text>
</comment>
<evidence type="ECO:0000313" key="1">
    <source>
        <dbReference type="EMBL" id="KAG9352188.1"/>
    </source>
</evidence>
<proteinExistence type="predicted"/>
<protein>
    <submittedName>
        <fullName evidence="1">Uncharacterized protein</fullName>
    </submittedName>
</protein>
<accession>A0A8T2PNB5</accession>
<gene>
    <name evidence="1" type="ORF">JZ751_020601</name>
</gene>
<dbReference type="Proteomes" id="UP000824540">
    <property type="component" value="Unassembled WGS sequence"/>
</dbReference>
<organism evidence="1 2">
    <name type="scientific">Albula glossodonta</name>
    <name type="common">roundjaw bonefish</name>
    <dbReference type="NCBI Taxonomy" id="121402"/>
    <lineage>
        <taxon>Eukaryota</taxon>
        <taxon>Metazoa</taxon>
        <taxon>Chordata</taxon>
        <taxon>Craniata</taxon>
        <taxon>Vertebrata</taxon>
        <taxon>Euteleostomi</taxon>
        <taxon>Actinopterygii</taxon>
        <taxon>Neopterygii</taxon>
        <taxon>Teleostei</taxon>
        <taxon>Albuliformes</taxon>
        <taxon>Albulidae</taxon>
        <taxon>Albula</taxon>
    </lineage>
</organism>
<keyword evidence="2" id="KW-1185">Reference proteome</keyword>
<dbReference type="AlphaFoldDB" id="A0A8T2PNB5"/>
<sequence length="72" mass="7560">MFPNPSPSDQNIVTAGDRGFCCQLRPGRETTSKAELSVPGAFYSSSASGSSVRGVTQLALHMTVTRAATEKV</sequence>